<comment type="caution">
    <text evidence="2">The sequence shown here is derived from an EMBL/GenBank/DDBJ whole genome shotgun (WGS) entry which is preliminary data.</text>
</comment>
<name>A0ABS1HJH4_9BACT</name>
<dbReference type="EMBL" id="JAENRR010000022">
    <property type="protein sequence ID" value="MBK3517812.1"/>
    <property type="molecule type" value="Genomic_DNA"/>
</dbReference>
<feature type="transmembrane region" description="Helical" evidence="1">
    <location>
        <begin position="999"/>
        <end position="1025"/>
    </location>
</feature>
<feature type="transmembrane region" description="Helical" evidence="1">
    <location>
        <begin position="922"/>
        <end position="947"/>
    </location>
</feature>
<keyword evidence="3" id="KW-1185">Reference proteome</keyword>
<evidence type="ECO:0000256" key="1">
    <source>
        <dbReference type="SAM" id="Phobius"/>
    </source>
</evidence>
<feature type="transmembrane region" description="Helical" evidence="1">
    <location>
        <begin position="12"/>
        <end position="30"/>
    </location>
</feature>
<keyword evidence="1" id="KW-0472">Membrane</keyword>
<feature type="transmembrane region" description="Helical" evidence="1">
    <location>
        <begin position="375"/>
        <end position="395"/>
    </location>
</feature>
<feature type="transmembrane region" description="Helical" evidence="1">
    <location>
        <begin position="446"/>
        <end position="467"/>
    </location>
</feature>
<gene>
    <name evidence="2" type="ORF">JIV24_10760</name>
</gene>
<sequence length="1033" mass="112750">MRSISRFSVNYPVTVLMIVLGIILLGGISLSRLGTDLFPDLQNPRIYAEIISGERSPEEIEKRFVEQVEALAVRQSGVLNVSSVSRVGAAIVTVEYDWGKDIDEAFLDLQKALTPVSQNEDVEELNISRFDPNASPVIKAAFSHNEVDDMNALRKVAENYIRNELIRIEGIADIRISGEENAEVMVVADPHLLDVNNLTTTSLLNTINNFNQNVSGGSIEEMGQRYIIKGLSSLSALHDVENLVVKLNQNGTEDIQQGASQATSTETSPVLLKDVAVVKLQNREPESIVRINGQRCLGISIYKETRFNTVAAVEKLEEAFTGIQQRLPGYQLQVVNNQGAFIQSAIGEVQESALLGIILAVFVLFIFLRRFGVTLIISLAIPVSIIATFNLMYFNGLTLNIMTLGGLALGAGMLVDNAIVVVENIVRKIEEGLPVKQAAIEGTSEVGGALTASTLTTIVVFLPIVYLHGASGELFKDQAWTVAFSLLSSLVVALLVIPVLSKYVFKGSERKTPVNKPTETGFKAYHRFLTRVLNNRAYILVGALCIIAVTAWILPRVGSEFMPEIQSNEVTIETVFPAGTSLNKTDVTLIQMEQMVMDAFGDKLKWIYTHAGPETSGETASTSEQGENTGFIKLVLKDEVHASFTQVVAVLNELFGSVSGLEMRFVQEQSAIQTLLGNDEAPLVIEIEDNNSDNLEESAILVTESIRQNTEIYNVKSSFEDGAPEVNVVIDRIRAGIFNLDVSSIMSNLSNYLSSKDGGSMEINGDLTDITLETPDVRLNELADLKISQGDKDVLLSEVATISIGQAPREVLRNNQKRVIRISAMVTDNRPFDHFAADLEQSIQQLNINPTSTVSILGEEEKRKEAFGSLQFALILSIILVYMVMASQFESLLHPFTILLTIPLAGVGAVWAFYILGHTFNIMAYIGIVMLAGIAVNDSIILVDAINQYKKGGMSLKDAVIAAGQQRVRPILMTSLTTILALVPLTFGFGDSASLRAPMAIAVIGGLVTSTLLTLVVIPCVYFVFDHLFNRTK</sequence>
<feature type="transmembrane region" description="Helical" evidence="1">
    <location>
        <begin position="537"/>
        <end position="554"/>
    </location>
</feature>
<dbReference type="SUPFAM" id="SSF82693">
    <property type="entry name" value="Multidrug efflux transporter AcrB pore domain, PN1, PN2, PC1 and PC2 subdomains"/>
    <property type="match status" value="2"/>
</dbReference>
<proteinExistence type="predicted"/>
<dbReference type="PRINTS" id="PR00702">
    <property type="entry name" value="ACRIFLAVINRP"/>
</dbReference>
<feature type="transmembrane region" description="Helical" evidence="1">
    <location>
        <begin position="479"/>
        <end position="501"/>
    </location>
</feature>
<accession>A0ABS1HJH4</accession>
<dbReference type="Gene3D" id="1.20.1640.10">
    <property type="entry name" value="Multidrug efflux transporter AcrB transmembrane domain"/>
    <property type="match status" value="2"/>
</dbReference>
<keyword evidence="1" id="KW-1133">Transmembrane helix</keyword>
<dbReference type="RefSeq" id="WP_200465042.1">
    <property type="nucleotide sequence ID" value="NZ_JAENRR010000022.1"/>
</dbReference>
<dbReference type="SUPFAM" id="SSF82714">
    <property type="entry name" value="Multidrug efflux transporter AcrB TolC docking domain, DN and DC subdomains"/>
    <property type="match status" value="2"/>
</dbReference>
<dbReference type="SUPFAM" id="SSF82866">
    <property type="entry name" value="Multidrug efflux transporter AcrB transmembrane domain"/>
    <property type="match status" value="2"/>
</dbReference>
<evidence type="ECO:0000313" key="2">
    <source>
        <dbReference type="EMBL" id="MBK3517812.1"/>
    </source>
</evidence>
<reference evidence="2 3" key="1">
    <citation type="submission" date="2021-01" db="EMBL/GenBank/DDBJ databases">
        <title>Carboxyliciviraga sp.nov., isolated from coastal sediments.</title>
        <authorList>
            <person name="Lu D."/>
            <person name="Zhang T."/>
        </authorList>
    </citation>
    <scope>NUCLEOTIDE SEQUENCE [LARGE SCALE GENOMIC DNA]</scope>
    <source>
        <strain evidence="2 3">N1Y132</strain>
    </source>
</reference>
<dbReference type="Pfam" id="PF00873">
    <property type="entry name" value="ACR_tran"/>
    <property type="match status" value="1"/>
</dbReference>
<dbReference type="Gene3D" id="3.30.2090.10">
    <property type="entry name" value="Multidrug efflux transporter AcrB TolC docking domain, DN and DC subdomains"/>
    <property type="match status" value="2"/>
</dbReference>
<organism evidence="2 3">
    <name type="scientific">Carboxylicivirga marina</name>
    <dbReference type="NCBI Taxonomy" id="2800988"/>
    <lineage>
        <taxon>Bacteria</taxon>
        <taxon>Pseudomonadati</taxon>
        <taxon>Bacteroidota</taxon>
        <taxon>Bacteroidia</taxon>
        <taxon>Marinilabiliales</taxon>
        <taxon>Marinilabiliaceae</taxon>
        <taxon>Carboxylicivirga</taxon>
    </lineage>
</organism>
<dbReference type="InterPro" id="IPR027463">
    <property type="entry name" value="AcrB_DN_DC_subdom"/>
</dbReference>
<feature type="transmembrane region" description="Helical" evidence="1">
    <location>
        <begin position="401"/>
        <end position="426"/>
    </location>
</feature>
<keyword evidence="1" id="KW-0812">Transmembrane</keyword>
<dbReference type="Gene3D" id="3.30.70.1440">
    <property type="entry name" value="Multidrug efflux transporter AcrB pore domain"/>
    <property type="match status" value="1"/>
</dbReference>
<protein>
    <submittedName>
        <fullName evidence="2">Efflux RND transporter permease subunit</fullName>
    </submittedName>
</protein>
<dbReference type="Proteomes" id="UP000605676">
    <property type="component" value="Unassembled WGS sequence"/>
</dbReference>
<feature type="transmembrane region" description="Helical" evidence="1">
    <location>
        <begin position="896"/>
        <end position="916"/>
    </location>
</feature>
<feature type="transmembrane region" description="Helical" evidence="1">
    <location>
        <begin position="968"/>
        <end position="987"/>
    </location>
</feature>
<feature type="transmembrane region" description="Helical" evidence="1">
    <location>
        <begin position="352"/>
        <end position="368"/>
    </location>
</feature>
<dbReference type="PANTHER" id="PTHR32063">
    <property type="match status" value="1"/>
</dbReference>
<dbReference type="PANTHER" id="PTHR32063:SF0">
    <property type="entry name" value="SWARMING MOTILITY PROTEIN SWRC"/>
    <property type="match status" value="1"/>
</dbReference>
<evidence type="ECO:0000313" key="3">
    <source>
        <dbReference type="Proteomes" id="UP000605676"/>
    </source>
</evidence>
<dbReference type="Gene3D" id="3.30.70.1430">
    <property type="entry name" value="Multidrug efflux transporter AcrB pore domain"/>
    <property type="match status" value="2"/>
</dbReference>
<dbReference type="InterPro" id="IPR001036">
    <property type="entry name" value="Acrflvin-R"/>
</dbReference>
<feature type="transmembrane region" description="Helical" evidence="1">
    <location>
        <begin position="866"/>
        <end position="884"/>
    </location>
</feature>
<dbReference type="Gene3D" id="3.30.70.1320">
    <property type="entry name" value="Multidrug efflux transporter AcrB pore domain like"/>
    <property type="match status" value="1"/>
</dbReference>